<dbReference type="SFLD" id="SFLDS00003">
    <property type="entry name" value="Haloacid_Dehalogenase"/>
    <property type="match status" value="1"/>
</dbReference>
<dbReference type="PRINTS" id="PR00120">
    <property type="entry name" value="HATPASE"/>
</dbReference>
<evidence type="ECO:0000256" key="4">
    <source>
        <dbReference type="ARBA" id="ARBA00022989"/>
    </source>
</evidence>
<dbReference type="InterPro" id="IPR044492">
    <property type="entry name" value="P_typ_ATPase_HD_dom"/>
</dbReference>
<name>A0AB38XLZ0_9ACTO</name>
<keyword evidence="2 6" id="KW-0812">Transmembrane</keyword>
<dbReference type="Gene3D" id="3.40.1110.10">
    <property type="entry name" value="Calcium-transporting ATPase, cytoplasmic domain N"/>
    <property type="match status" value="1"/>
</dbReference>
<evidence type="ECO:0000313" key="9">
    <source>
        <dbReference type="Proteomes" id="UP001211044"/>
    </source>
</evidence>
<feature type="transmembrane region" description="Helical" evidence="6">
    <location>
        <begin position="614"/>
        <end position="633"/>
    </location>
</feature>
<dbReference type="InterPro" id="IPR008250">
    <property type="entry name" value="ATPase_P-typ_transduc_dom_A_sf"/>
</dbReference>
<evidence type="ECO:0000256" key="5">
    <source>
        <dbReference type="ARBA" id="ARBA00023136"/>
    </source>
</evidence>
<dbReference type="InterPro" id="IPR023299">
    <property type="entry name" value="ATPase_P-typ_cyto_dom_N"/>
</dbReference>
<dbReference type="InterPro" id="IPR059000">
    <property type="entry name" value="ATPase_P-type_domA"/>
</dbReference>
<feature type="transmembrane region" description="Helical" evidence="6">
    <location>
        <begin position="246"/>
        <end position="271"/>
    </location>
</feature>
<dbReference type="PRINTS" id="PR00119">
    <property type="entry name" value="CATATPASE"/>
</dbReference>
<dbReference type="SUPFAM" id="SSF56784">
    <property type="entry name" value="HAD-like"/>
    <property type="match status" value="1"/>
</dbReference>
<feature type="transmembrane region" description="Helical" evidence="6">
    <location>
        <begin position="37"/>
        <end position="55"/>
    </location>
</feature>
<dbReference type="GO" id="GO:0016887">
    <property type="term" value="F:ATP hydrolysis activity"/>
    <property type="evidence" value="ECO:0007669"/>
    <property type="project" value="InterPro"/>
</dbReference>
<dbReference type="InterPro" id="IPR023214">
    <property type="entry name" value="HAD_sf"/>
</dbReference>
<dbReference type="Pfam" id="PF00702">
    <property type="entry name" value="Hydrolase"/>
    <property type="match status" value="1"/>
</dbReference>
<evidence type="ECO:0000256" key="3">
    <source>
        <dbReference type="ARBA" id="ARBA00022967"/>
    </source>
</evidence>
<protein>
    <submittedName>
        <fullName evidence="8">HAD-IC family P-type ATPase</fullName>
    </submittedName>
</protein>
<evidence type="ECO:0000256" key="1">
    <source>
        <dbReference type="ARBA" id="ARBA00004651"/>
    </source>
</evidence>
<feature type="transmembrane region" description="Helical" evidence="6">
    <location>
        <begin position="702"/>
        <end position="721"/>
    </location>
</feature>
<dbReference type="Gene3D" id="2.70.150.10">
    <property type="entry name" value="Calcium-transporting ATPase, cytoplasmic transduction domain A"/>
    <property type="match status" value="1"/>
</dbReference>
<dbReference type="PANTHER" id="PTHR42861">
    <property type="entry name" value="CALCIUM-TRANSPORTING ATPASE"/>
    <property type="match status" value="1"/>
</dbReference>
<dbReference type="GO" id="GO:0005886">
    <property type="term" value="C:plasma membrane"/>
    <property type="evidence" value="ECO:0007669"/>
    <property type="project" value="UniProtKB-SubCell"/>
</dbReference>
<dbReference type="NCBIfam" id="TIGR01494">
    <property type="entry name" value="ATPase_P-type"/>
    <property type="match status" value="2"/>
</dbReference>
<dbReference type="SUPFAM" id="SSF81653">
    <property type="entry name" value="Calcium ATPase, transduction domain A"/>
    <property type="match status" value="1"/>
</dbReference>
<reference evidence="8" key="1">
    <citation type="submission" date="2023-01" db="EMBL/GenBank/DDBJ databases">
        <title>Comparative Genomic Analysis of the Clinically-Derived Winkia Strain NY0527 Provides Evidence into the Taxonomic Reassignment of Winkia neuii and Characterizes Their Virulence Traits.</title>
        <authorList>
            <person name="Cai X."/>
            <person name="Peng Y."/>
            <person name="Li M."/>
            <person name="Qiu Y."/>
            <person name="Wang Y."/>
            <person name="Xu L."/>
            <person name="Hou Q."/>
        </authorList>
    </citation>
    <scope>NUCLEOTIDE SEQUENCE</scope>
    <source>
        <strain evidence="8">NY0527</strain>
    </source>
</reference>
<dbReference type="InterPro" id="IPR036412">
    <property type="entry name" value="HAD-like_sf"/>
</dbReference>
<keyword evidence="5 6" id="KW-0472">Membrane</keyword>
<dbReference type="AlphaFoldDB" id="A0AB38XLZ0"/>
<dbReference type="KEGG" id="wne:PIG85_06125"/>
<evidence type="ECO:0000256" key="6">
    <source>
        <dbReference type="SAM" id="Phobius"/>
    </source>
</evidence>
<dbReference type="RefSeq" id="WP_271694303.1">
    <property type="nucleotide sequence ID" value="NZ_CP116394.1"/>
</dbReference>
<evidence type="ECO:0000259" key="7">
    <source>
        <dbReference type="Pfam" id="PF00122"/>
    </source>
</evidence>
<dbReference type="InterPro" id="IPR018303">
    <property type="entry name" value="ATPase_P-typ_P_site"/>
</dbReference>
<dbReference type="PROSITE" id="PS00154">
    <property type="entry name" value="ATPASE_E1_E2"/>
    <property type="match status" value="1"/>
</dbReference>
<feature type="transmembrane region" description="Helical" evidence="6">
    <location>
        <begin position="208"/>
        <end position="226"/>
    </location>
</feature>
<feature type="transmembrane region" description="Helical" evidence="6">
    <location>
        <begin position="765"/>
        <end position="783"/>
    </location>
</feature>
<evidence type="ECO:0000313" key="8">
    <source>
        <dbReference type="EMBL" id="WCE45245.1"/>
    </source>
</evidence>
<proteinExistence type="predicted"/>
<comment type="subcellular location">
    <subcellularLocation>
        <location evidence="1">Cell membrane</location>
        <topology evidence="1">Multi-pass membrane protein</topology>
    </subcellularLocation>
</comment>
<feature type="domain" description="P-type ATPase A" evidence="7">
    <location>
        <begin position="98"/>
        <end position="189"/>
    </location>
</feature>
<dbReference type="GO" id="GO:0005524">
    <property type="term" value="F:ATP binding"/>
    <property type="evidence" value="ECO:0007669"/>
    <property type="project" value="InterPro"/>
</dbReference>
<dbReference type="SUPFAM" id="SSF81665">
    <property type="entry name" value="Calcium ATPase, transmembrane domain M"/>
    <property type="match status" value="1"/>
</dbReference>
<dbReference type="Pfam" id="PF00122">
    <property type="entry name" value="E1-E2_ATPase"/>
    <property type="match status" value="1"/>
</dbReference>
<dbReference type="Gene3D" id="1.20.1110.10">
    <property type="entry name" value="Calcium-transporting ATPase, transmembrane domain"/>
    <property type="match status" value="1"/>
</dbReference>
<feature type="transmembrane region" description="Helical" evidence="6">
    <location>
        <begin position="639"/>
        <end position="657"/>
    </location>
</feature>
<dbReference type="SFLD" id="SFLDG00002">
    <property type="entry name" value="C1.7:_P-type_atpase_like"/>
    <property type="match status" value="1"/>
</dbReference>
<keyword evidence="4 6" id="KW-1133">Transmembrane helix</keyword>
<keyword evidence="3" id="KW-1278">Translocase</keyword>
<accession>A0AB38XLZ0</accession>
<organism evidence="8 9">
    <name type="scientific">Winkia neuii subsp. anitrata</name>
    <dbReference type="NCBI Taxonomy" id="29318"/>
    <lineage>
        <taxon>Bacteria</taxon>
        <taxon>Bacillati</taxon>
        <taxon>Actinomycetota</taxon>
        <taxon>Actinomycetes</taxon>
        <taxon>Actinomycetales</taxon>
        <taxon>Actinomycetaceae</taxon>
        <taxon>Winkia</taxon>
    </lineage>
</organism>
<dbReference type="Gene3D" id="3.40.50.1000">
    <property type="entry name" value="HAD superfamily/HAD-like"/>
    <property type="match status" value="1"/>
</dbReference>
<sequence length="795" mass="84247">MKGLTSRQAGELAQAGKVNVAHVTTSRPLHEIVKANVFTLFNAILAACLVVVIALRSWPDAVFGLVLVTNAATGIFTEWRAKRTLDKVAILNTSPLIVLRDGQETQLRPDQIVLGDWLRLKRGDQIPADGVVEEAQSFACDESILTGESRAQKKKNGDEVLSGGTVTAGSALVSVKAVGDDSYAARLGADVRKFKLATSEIADGINRIIVLIGRAIPIMVLILAWSQIHVAGGWNRALGNGAWRGVVIAVIAGIVGMIPQGLVLLTSVNFATASLKLVKKGVLVQQMPAVEVLARVDTLCLDKTGTLTSGRIELGDIVPLSGGGRPLHAWQDPKDPARAFADSEPEAARALAALVADRVNETAQAIDDALEIGPAEGKLDPFDSGRKWASFTTQGVAWYLGAPEFIATSEQTLQAVEQAAENGTRVLLLVRADGEHSDLAPSGTDWALIACVEQLRPDANRTLQYFRQQGVRSLVISGDNPVTVAAVAAKAGMESPRVGDARDLPSDVGEISEVLENIDVLGRVLPEQKQSIVQALQATGHTVAMTGDGVNDALALKEADLGVAMGSGAPATKAAAKIVLLNGEFSALPPVVAEGRRVLANMERVSSLFLTKTVYATIIAALVSIFTIPYPFLPRHLTLISVFFIGLPAFILAFSPTNQRYRRGFLRRTLSIALPSGVVAAGCVFFAYWWTARGIHAGRADAATVATITLALISATVLALASRPLLTWRGLLVGAMVAAVVGVIAVPDLRFLFSLAFPARQLWEVAAIAGTVGVVLVLVAAKMRSTTLGRQRRRS</sequence>
<evidence type="ECO:0000256" key="2">
    <source>
        <dbReference type="ARBA" id="ARBA00022692"/>
    </source>
</evidence>
<dbReference type="InterPro" id="IPR001757">
    <property type="entry name" value="P_typ_ATPase"/>
</dbReference>
<feature type="transmembrane region" description="Helical" evidence="6">
    <location>
        <begin position="61"/>
        <end position="79"/>
    </location>
</feature>
<dbReference type="Proteomes" id="UP001211044">
    <property type="component" value="Chromosome"/>
</dbReference>
<feature type="transmembrane region" description="Helical" evidence="6">
    <location>
        <begin position="728"/>
        <end position="745"/>
    </location>
</feature>
<gene>
    <name evidence="8" type="ORF">PIG85_06125</name>
</gene>
<feature type="transmembrane region" description="Helical" evidence="6">
    <location>
        <begin position="669"/>
        <end position="690"/>
    </location>
</feature>
<dbReference type="EMBL" id="CP116394">
    <property type="protein sequence ID" value="WCE45245.1"/>
    <property type="molecule type" value="Genomic_DNA"/>
</dbReference>
<dbReference type="SFLD" id="SFLDF00027">
    <property type="entry name" value="p-type_atpase"/>
    <property type="match status" value="1"/>
</dbReference>
<dbReference type="InterPro" id="IPR023298">
    <property type="entry name" value="ATPase_P-typ_TM_dom_sf"/>
</dbReference>